<proteinExistence type="predicted"/>
<reference evidence="3 4" key="1">
    <citation type="submission" date="2019-01" db="EMBL/GenBank/DDBJ databases">
        <title>Genome sequencing of the rare red list fungi Fomitopsis rosea.</title>
        <authorList>
            <person name="Buettner E."/>
            <person name="Kellner H."/>
        </authorList>
    </citation>
    <scope>NUCLEOTIDE SEQUENCE [LARGE SCALE GENOMIC DNA]</scope>
    <source>
        <strain evidence="3 4">DSM 105464</strain>
    </source>
</reference>
<organism evidence="3 4">
    <name type="scientific">Rhodofomes roseus</name>
    <dbReference type="NCBI Taxonomy" id="34475"/>
    <lineage>
        <taxon>Eukaryota</taxon>
        <taxon>Fungi</taxon>
        <taxon>Dikarya</taxon>
        <taxon>Basidiomycota</taxon>
        <taxon>Agaricomycotina</taxon>
        <taxon>Agaricomycetes</taxon>
        <taxon>Polyporales</taxon>
        <taxon>Rhodofomes</taxon>
    </lineage>
</organism>
<sequence length="373" mass="41528">MLRARGNHRDDSANLALSNEVVRALANELKNLRKKIARLEDNQRHLDAKARDAETRSLDLENENNLLKTRSRVLQMRNSETEGEVARLQQELDDTRKSLQDARVGVNAEQRNIVDAVLRPIDGGESVSSKSDNVKQELNEALTQSMSEMLDNIPVTVTVASSLGGQLIKPRECKPLKEESNKFSHIVKVECDDNLDRTFETSRRISGSVALKPANPTMSPHGDGASRNEVDSSMMAKVQAIVDNSLATLKARVNDLETRCDAMEVSYRRVRNSNAELKAENTRLRRELDSTRKSLHAAVIKQEDMERRVGGSSRHSGPKEELDDDLDWRVLEGLDHSYTMGVQLSMKAKDEETNVDLGQASSVGALNCDLSST</sequence>
<dbReference type="SUPFAM" id="SSF57997">
    <property type="entry name" value="Tropomyosin"/>
    <property type="match status" value="1"/>
</dbReference>
<evidence type="ECO:0000256" key="1">
    <source>
        <dbReference type="SAM" id="Coils"/>
    </source>
</evidence>
<name>A0A4Y9YBU9_9APHY</name>
<dbReference type="EMBL" id="SEKV01000276">
    <property type="protein sequence ID" value="TFY59994.1"/>
    <property type="molecule type" value="Genomic_DNA"/>
</dbReference>
<feature type="coiled-coil region" evidence="1">
    <location>
        <begin position="15"/>
        <end position="105"/>
    </location>
</feature>
<evidence type="ECO:0000256" key="2">
    <source>
        <dbReference type="SAM" id="MobiDB-lite"/>
    </source>
</evidence>
<comment type="caution">
    <text evidence="3">The sequence shown here is derived from an EMBL/GenBank/DDBJ whole genome shotgun (WGS) entry which is preliminary data.</text>
</comment>
<protein>
    <submittedName>
        <fullName evidence="3">Uncharacterized protein</fullName>
    </submittedName>
</protein>
<dbReference type="Proteomes" id="UP000298390">
    <property type="component" value="Unassembled WGS sequence"/>
</dbReference>
<feature type="coiled-coil region" evidence="1">
    <location>
        <begin position="246"/>
        <end position="294"/>
    </location>
</feature>
<evidence type="ECO:0000313" key="4">
    <source>
        <dbReference type="Proteomes" id="UP000298390"/>
    </source>
</evidence>
<evidence type="ECO:0000313" key="3">
    <source>
        <dbReference type="EMBL" id="TFY59994.1"/>
    </source>
</evidence>
<accession>A0A4Y9YBU9</accession>
<gene>
    <name evidence="3" type="ORF">EVJ58_g5419</name>
</gene>
<feature type="region of interest" description="Disordered" evidence="2">
    <location>
        <begin position="303"/>
        <end position="322"/>
    </location>
</feature>
<dbReference type="AlphaFoldDB" id="A0A4Y9YBU9"/>
<keyword evidence="1" id="KW-0175">Coiled coil</keyword>